<keyword evidence="2" id="KW-1185">Reference proteome</keyword>
<name>A0ABT9CCG4_9BACL</name>
<dbReference type="PANTHER" id="PTHR39441:SF1">
    <property type="entry name" value="DUF2252 DOMAIN-CONTAINING PROTEIN"/>
    <property type="match status" value="1"/>
</dbReference>
<dbReference type="InterPro" id="IPR018721">
    <property type="entry name" value="DUF2252"/>
</dbReference>
<dbReference type="RefSeq" id="WP_305024153.1">
    <property type="nucleotide sequence ID" value="NZ_JAUQTB010000005.1"/>
</dbReference>
<evidence type="ECO:0000313" key="2">
    <source>
        <dbReference type="Proteomes" id="UP001240171"/>
    </source>
</evidence>
<comment type="caution">
    <text evidence="1">The sequence shown here is derived from an EMBL/GenBank/DDBJ whole genome shotgun (WGS) entry which is preliminary data.</text>
</comment>
<evidence type="ECO:0000313" key="1">
    <source>
        <dbReference type="EMBL" id="MDO7906951.1"/>
    </source>
</evidence>
<dbReference type="PANTHER" id="PTHR39441">
    <property type="entry name" value="DUF2252 DOMAIN-CONTAINING PROTEIN"/>
    <property type="match status" value="1"/>
</dbReference>
<reference evidence="1 2" key="1">
    <citation type="submission" date="2023-07" db="EMBL/GenBank/DDBJ databases">
        <title>Paenibacillus sp. JX-17 nov. isolated from soil.</title>
        <authorList>
            <person name="Wan Y."/>
            <person name="Liu B."/>
        </authorList>
    </citation>
    <scope>NUCLEOTIDE SEQUENCE [LARGE SCALE GENOMIC DNA]</scope>
    <source>
        <strain evidence="1 2">JX-17</strain>
    </source>
</reference>
<gene>
    <name evidence="1" type="ORF">Q5741_11045</name>
</gene>
<organism evidence="1 2">
    <name type="scientific">Paenibacillus lacisoli</name>
    <dbReference type="NCBI Taxonomy" id="3064525"/>
    <lineage>
        <taxon>Bacteria</taxon>
        <taxon>Bacillati</taxon>
        <taxon>Bacillota</taxon>
        <taxon>Bacilli</taxon>
        <taxon>Bacillales</taxon>
        <taxon>Paenibacillaceae</taxon>
        <taxon>Paenibacillus</taxon>
    </lineage>
</organism>
<proteinExistence type="predicted"/>
<accession>A0ABT9CCG4</accession>
<sequence>MDIRVTEQVTRTRSRLRRQQLRAIFEEFDGKLMKLDREARVEKYRIMAQSPFSFYRGSAYLFYFDVTQEWFPFHTTAGRPTWIQGDLHFENFGAFRTRTGGIQYDVNDFDEGYLGSYLYDLLRMAVSIALVGDMKGMSAEEQEKLVHIYIKAYSKQIRRFAKGEDDPASFLMNEERAKGPVKRLLRKLHKRQEGHLLEKITAVMLDSTRQFQDTDELVEPTPEEREQLLAAWPGYVESIADHSRWTPEHYTIKDIAVKRGSGTASIGLNRYYVLIEADAAVEGEGPEDIVLEVKEVRVPVPAYFMPFSESFWGAFGHQGKRVVQTQQAMHHAADPYLGCLTIGGRDYYVRERSPYKKRLRLDSLEAAADLGSVLKTMGRITAKIHARADKDLEDGMLSYHSEREILYAMGPDEESFCHYVAGWALSYADVVKEDYRLFMEWSQRRRAQK</sequence>
<protein>
    <submittedName>
        <fullName evidence="1">DUF2252 family protein</fullName>
    </submittedName>
</protein>
<dbReference type="Proteomes" id="UP001240171">
    <property type="component" value="Unassembled WGS sequence"/>
</dbReference>
<dbReference type="Pfam" id="PF10009">
    <property type="entry name" value="DUF2252"/>
    <property type="match status" value="1"/>
</dbReference>
<dbReference type="EMBL" id="JAUQTB010000005">
    <property type="protein sequence ID" value="MDO7906951.1"/>
    <property type="molecule type" value="Genomic_DNA"/>
</dbReference>